<feature type="chain" id="PRO_5032727661" evidence="3">
    <location>
        <begin position="17"/>
        <end position="969"/>
    </location>
</feature>
<dbReference type="OrthoDB" id="7467351at2759"/>
<dbReference type="Proteomes" id="UP000663880">
    <property type="component" value="Unassembled WGS sequence"/>
</dbReference>
<keyword evidence="1" id="KW-0175">Coiled coil</keyword>
<feature type="region of interest" description="Disordered" evidence="2">
    <location>
        <begin position="572"/>
        <end position="594"/>
    </location>
</feature>
<feature type="compositionally biased region" description="Basic and acidic residues" evidence="2">
    <location>
        <begin position="572"/>
        <end position="588"/>
    </location>
</feature>
<dbReference type="EMBL" id="CAJOBZ010000065">
    <property type="protein sequence ID" value="CAF4938058.1"/>
    <property type="molecule type" value="Genomic_DNA"/>
</dbReference>
<evidence type="ECO:0000256" key="1">
    <source>
        <dbReference type="SAM" id="Coils"/>
    </source>
</evidence>
<dbReference type="AlphaFoldDB" id="A0A821XG80"/>
<feature type="signal peptide" evidence="3">
    <location>
        <begin position="1"/>
        <end position="16"/>
    </location>
</feature>
<comment type="caution">
    <text evidence="4">The sequence shown here is derived from an EMBL/GenBank/DDBJ whole genome shotgun (WGS) entry which is preliminary data.</text>
</comment>
<proteinExistence type="predicted"/>
<feature type="region of interest" description="Disordered" evidence="2">
    <location>
        <begin position="367"/>
        <end position="387"/>
    </location>
</feature>
<evidence type="ECO:0000256" key="2">
    <source>
        <dbReference type="SAM" id="MobiDB-lite"/>
    </source>
</evidence>
<gene>
    <name evidence="4" type="ORF">PMACD_LOCUS14459</name>
</gene>
<accession>A0A821XG80</accession>
<feature type="compositionally biased region" description="Polar residues" evidence="2">
    <location>
        <begin position="367"/>
        <end position="376"/>
    </location>
</feature>
<feature type="compositionally biased region" description="Basic and acidic residues" evidence="2">
    <location>
        <begin position="377"/>
        <end position="387"/>
    </location>
</feature>
<evidence type="ECO:0000313" key="5">
    <source>
        <dbReference type="Proteomes" id="UP000663880"/>
    </source>
</evidence>
<reference evidence="4" key="1">
    <citation type="submission" date="2021-02" db="EMBL/GenBank/DDBJ databases">
        <authorList>
            <person name="Steward A R."/>
        </authorList>
    </citation>
    <scope>NUCLEOTIDE SEQUENCE</scope>
</reference>
<feature type="coiled-coil region" evidence="1">
    <location>
        <begin position="222"/>
        <end position="249"/>
    </location>
</feature>
<keyword evidence="3" id="KW-0732">Signal</keyword>
<sequence length="969" mass="110866">MKTIIVLSALATIAIAVPVWENGNKQDPQHNAIHKTIKRERKSTIQESPADLSLDNDGSSLTGISKDPLNHKAHGFRKPVIVKKKFGYQIFRDSDEELAQAQPRENCRRQFRFKLCDESDETAVNNMRTINTENVEERDVQHSLKMAKEAVEILQRDLQKIEESTKTMHKNHLEEDIEDKLHRNIEHVKEASQLLNQNIGNLDALALKAVSSKEINLEKTDSKLEESRMAQWKEAIENIQKNVEIVKNIEDTFKSAELSHALSGEDLDVSNTKHIEKLDTTHHTLENNDKTRANTEENTERKLEENIQHKNAEVESDMESYATEAKKTHASLHSDSLKLDNARNWDITENVRHAETNAKKEESNLQEFNNDSPQHNTVEEKSVHHTDADDFQDKKEMKKTDIIDELEKNTHTKIQHEKTVHTENNEKLLERSNNFNAAEEVRKHNMEDKTILKSAEDKNTMGKTSESMITTMDDKHLQNEVRNQEKDSEASESRNIHTENMFIAKEALNKDSLGVEEIMHNEKKSIESNLNLLNADAMMRSADDFNDDVTSFKNAELGDASHLQMREAIELTSDDKKEKSATEKEHEINTLSQAEDLKEIERLRSAMKTEDNHDKTHKTDFEKSAVVESTKIHEHVDSKTTADKQINHNNAVFQKSVDLKNTEEKNKNFAKDQITSLHNNNEKMLEQGNSMRFVDEYGDRNLPVNAADLGNDYQQRMSEMDYFNNMNSQHNAQLEADKNLDFHTSSYINQGMSEWDRNQQHYHSMLRPPPFMPWMHDRLRSNIDSLGNHQENLGNMQIDHHQHEHHFNNMHSDGHHHHHHHALPMGRFVNNIQTGINHDLLNGPMLRENMMENGGAIDLDSSMQPSMKINMRDALDQNGMKWNYQPTGKSGFGSGTVGVFPNANSGCGIPLLLSCSPSVVSGSLAKQSSLGFSGHNFRSGDDMRFYTKRDAQGINEIKPTNLKNFSTTS</sequence>
<evidence type="ECO:0000313" key="4">
    <source>
        <dbReference type="EMBL" id="CAF4938058.1"/>
    </source>
</evidence>
<evidence type="ECO:0000256" key="3">
    <source>
        <dbReference type="SAM" id="SignalP"/>
    </source>
</evidence>
<protein>
    <submittedName>
        <fullName evidence="4">Uncharacterized protein</fullName>
    </submittedName>
</protein>
<organism evidence="4 5">
    <name type="scientific">Pieris macdunnoughi</name>
    <dbReference type="NCBI Taxonomy" id="345717"/>
    <lineage>
        <taxon>Eukaryota</taxon>
        <taxon>Metazoa</taxon>
        <taxon>Ecdysozoa</taxon>
        <taxon>Arthropoda</taxon>
        <taxon>Hexapoda</taxon>
        <taxon>Insecta</taxon>
        <taxon>Pterygota</taxon>
        <taxon>Neoptera</taxon>
        <taxon>Endopterygota</taxon>
        <taxon>Lepidoptera</taxon>
        <taxon>Glossata</taxon>
        <taxon>Ditrysia</taxon>
        <taxon>Papilionoidea</taxon>
        <taxon>Pieridae</taxon>
        <taxon>Pierinae</taxon>
        <taxon>Pieris</taxon>
    </lineage>
</organism>
<name>A0A821XG80_9NEOP</name>
<keyword evidence="5" id="KW-1185">Reference proteome</keyword>